<sequence length="64" mass="7066">SATRCSGVAPGTWRTNWGGLRPTTPSMWPSRCCRRTRSSLWTRNWRAACKGSSRPHPSTSCGPC</sequence>
<dbReference type="EMBL" id="CADCWF010000204">
    <property type="protein sequence ID" value="CAA9565675.1"/>
    <property type="molecule type" value="Genomic_DNA"/>
</dbReference>
<dbReference type="AlphaFoldDB" id="A0A6J4V566"/>
<gene>
    <name evidence="1" type="ORF">AVDCRST_MAG59-3001</name>
</gene>
<evidence type="ECO:0000313" key="1">
    <source>
        <dbReference type="EMBL" id="CAA9565675.1"/>
    </source>
</evidence>
<accession>A0A6J4V566</accession>
<proteinExistence type="predicted"/>
<feature type="non-terminal residue" evidence="1">
    <location>
        <position position="1"/>
    </location>
</feature>
<organism evidence="1">
    <name type="scientific">uncultured Thermomicrobiales bacterium</name>
    <dbReference type="NCBI Taxonomy" id="1645740"/>
    <lineage>
        <taxon>Bacteria</taxon>
        <taxon>Pseudomonadati</taxon>
        <taxon>Thermomicrobiota</taxon>
        <taxon>Thermomicrobia</taxon>
        <taxon>Thermomicrobiales</taxon>
        <taxon>environmental samples</taxon>
    </lineage>
</organism>
<reference evidence="1" key="1">
    <citation type="submission" date="2020-02" db="EMBL/GenBank/DDBJ databases">
        <authorList>
            <person name="Meier V. D."/>
        </authorList>
    </citation>
    <scope>NUCLEOTIDE SEQUENCE</scope>
    <source>
        <strain evidence="1">AVDCRST_MAG59</strain>
    </source>
</reference>
<feature type="non-terminal residue" evidence="1">
    <location>
        <position position="64"/>
    </location>
</feature>
<name>A0A6J4V566_9BACT</name>
<protein>
    <submittedName>
        <fullName evidence="1">Uncharacterized protein</fullName>
    </submittedName>
</protein>